<evidence type="ECO:0000256" key="3">
    <source>
        <dbReference type="ARBA" id="ARBA00022525"/>
    </source>
</evidence>
<keyword evidence="9" id="KW-0503">Monooxygenase</keyword>
<dbReference type="AlphaFoldDB" id="A0A4P7N7C6"/>
<comment type="cofactor">
    <cofactor evidence="1">
        <name>Cu(2+)</name>
        <dbReference type="ChEBI" id="CHEBI:29036"/>
    </cofactor>
</comment>
<evidence type="ECO:0000256" key="5">
    <source>
        <dbReference type="ARBA" id="ARBA00022729"/>
    </source>
</evidence>
<comment type="similarity">
    <text evidence="13">Belongs to the polysaccharide monooxygenase AA9 family.</text>
</comment>
<organism evidence="17 18">
    <name type="scientific">Pyricularia oryzae</name>
    <name type="common">Rice blast fungus</name>
    <name type="synonym">Magnaporthe oryzae</name>
    <dbReference type="NCBI Taxonomy" id="318829"/>
    <lineage>
        <taxon>Eukaryota</taxon>
        <taxon>Fungi</taxon>
        <taxon>Dikarya</taxon>
        <taxon>Ascomycota</taxon>
        <taxon>Pezizomycotina</taxon>
        <taxon>Sordariomycetes</taxon>
        <taxon>Sordariomycetidae</taxon>
        <taxon>Magnaporthales</taxon>
        <taxon>Pyriculariaceae</taxon>
        <taxon>Pyricularia</taxon>
    </lineage>
</organism>
<dbReference type="EMBL" id="CP034205">
    <property type="protein sequence ID" value="QBZ56836.1"/>
    <property type="molecule type" value="Genomic_DNA"/>
</dbReference>
<comment type="subcellular location">
    <subcellularLocation>
        <location evidence="2">Secreted</location>
    </subcellularLocation>
</comment>
<keyword evidence="12" id="KW-0624">Polysaccharide degradation</keyword>
<evidence type="ECO:0000259" key="16">
    <source>
        <dbReference type="Pfam" id="PF03443"/>
    </source>
</evidence>
<dbReference type="GO" id="GO:0005576">
    <property type="term" value="C:extracellular region"/>
    <property type="evidence" value="ECO:0007669"/>
    <property type="project" value="UniProtKB-SubCell"/>
</dbReference>
<name>A0A4P7N7C6_PYROR</name>
<sequence>MHIDLKILQSSIAGFHPSRVHSFAHRSLKMKTLSGIALLFLSAAPLATAHAIFSDIWVDGVDQNRACLRPVPSNSPVESVTSTDLRCNVGGTRGVSGICEAKAGGSITVEMHQQPNDRSCTNEAIGGNHFGPVMVYMSRVDDATSADGSSPWFKVDEFGYDAGTKTWGTDLLNKECGKRTFKVPSNIPAGNYLVRAEAIALHTASQTGGAQFYMSCFQVNIAGSGGGQLPAGVSIPGAYNANDPGIKINIWDSGFSEYKIPGPAVIDGSFM</sequence>
<dbReference type="GO" id="GO:0030245">
    <property type="term" value="P:cellulose catabolic process"/>
    <property type="evidence" value="ECO:0007669"/>
    <property type="project" value="UniProtKB-KW"/>
</dbReference>
<evidence type="ECO:0000256" key="14">
    <source>
        <dbReference type="ARBA" id="ARBA00045077"/>
    </source>
</evidence>
<proteinExistence type="inferred from homology"/>
<evidence type="ECO:0000256" key="15">
    <source>
        <dbReference type="ARBA" id="ARBA00047174"/>
    </source>
</evidence>
<evidence type="ECO:0000256" key="11">
    <source>
        <dbReference type="ARBA" id="ARBA00023277"/>
    </source>
</evidence>
<evidence type="ECO:0000256" key="8">
    <source>
        <dbReference type="ARBA" id="ARBA00023008"/>
    </source>
</evidence>
<keyword evidence="8" id="KW-0186">Copper</keyword>
<evidence type="ECO:0000256" key="13">
    <source>
        <dbReference type="ARBA" id="ARBA00044502"/>
    </source>
</evidence>
<evidence type="ECO:0000256" key="2">
    <source>
        <dbReference type="ARBA" id="ARBA00004613"/>
    </source>
</evidence>
<keyword evidence="7" id="KW-0560">Oxidoreductase</keyword>
<reference evidence="17 18" key="1">
    <citation type="journal article" date="2019" name="Mol. Biol. Evol.">
        <title>Blast fungal genomes show frequent chromosomal changes, gene gains and losses, and effector gene turnover.</title>
        <authorList>
            <person name="Gomez Luciano L.B."/>
            <person name="Jason Tsai I."/>
            <person name="Chuma I."/>
            <person name="Tosa Y."/>
            <person name="Chen Y.H."/>
            <person name="Li J.Y."/>
            <person name="Li M.Y."/>
            <person name="Jade Lu M.Y."/>
            <person name="Nakayashiki H."/>
            <person name="Li W.H."/>
        </authorList>
    </citation>
    <scope>NUCLEOTIDE SEQUENCE [LARGE SCALE GENOMIC DNA]</scope>
    <source>
        <strain evidence="17">MZ5-1-6</strain>
    </source>
</reference>
<evidence type="ECO:0000256" key="4">
    <source>
        <dbReference type="ARBA" id="ARBA00022723"/>
    </source>
</evidence>
<evidence type="ECO:0000256" key="10">
    <source>
        <dbReference type="ARBA" id="ARBA00023157"/>
    </source>
</evidence>
<evidence type="ECO:0000313" key="17">
    <source>
        <dbReference type="EMBL" id="QBZ56836.1"/>
    </source>
</evidence>
<dbReference type="PANTHER" id="PTHR33353:SF9">
    <property type="entry name" value="ENDOGLUCANASE II"/>
    <property type="match status" value="1"/>
</dbReference>
<comment type="catalytic activity">
    <reaction evidence="14">
        <text>[(1-&gt;4)-beta-D-glucosyl]n+m + reduced acceptor + O2 = 4-dehydro-beta-D-glucosyl-[(1-&gt;4)-beta-D-glucosyl]n-1 + [(1-&gt;4)-beta-D-glucosyl]m + acceptor + H2O.</text>
        <dbReference type="EC" id="1.14.99.56"/>
    </reaction>
</comment>
<keyword evidence="4" id="KW-0479">Metal-binding</keyword>
<dbReference type="InterPro" id="IPR005103">
    <property type="entry name" value="AA9_LPMO"/>
</dbReference>
<feature type="domain" description="Auxiliary Activity family 9 catalytic" evidence="16">
    <location>
        <begin position="50"/>
        <end position="253"/>
    </location>
</feature>
<dbReference type="CDD" id="cd21175">
    <property type="entry name" value="LPMO_AA9"/>
    <property type="match status" value="1"/>
</dbReference>
<dbReference type="PANTHER" id="PTHR33353">
    <property type="entry name" value="PUTATIVE (AFU_ORTHOLOGUE AFUA_1G12560)-RELATED"/>
    <property type="match status" value="1"/>
</dbReference>
<evidence type="ECO:0000256" key="7">
    <source>
        <dbReference type="ARBA" id="ARBA00023002"/>
    </source>
</evidence>
<keyword evidence="3" id="KW-0964">Secreted</keyword>
<protein>
    <recommendedName>
        <fullName evidence="15">lytic cellulose monooxygenase (C4-dehydrogenating)</fullName>
        <ecNumber evidence="15">1.14.99.56</ecNumber>
    </recommendedName>
</protein>
<evidence type="ECO:0000256" key="6">
    <source>
        <dbReference type="ARBA" id="ARBA00023001"/>
    </source>
</evidence>
<evidence type="ECO:0000256" key="9">
    <source>
        <dbReference type="ARBA" id="ARBA00023033"/>
    </source>
</evidence>
<keyword evidence="6" id="KW-0136">Cellulose degradation</keyword>
<dbReference type="GO" id="GO:0004497">
    <property type="term" value="F:monooxygenase activity"/>
    <property type="evidence" value="ECO:0007669"/>
    <property type="project" value="UniProtKB-KW"/>
</dbReference>
<keyword evidence="10" id="KW-1015">Disulfide bond</keyword>
<evidence type="ECO:0000256" key="1">
    <source>
        <dbReference type="ARBA" id="ARBA00001973"/>
    </source>
</evidence>
<keyword evidence="5" id="KW-0732">Signal</keyword>
<dbReference type="EC" id="1.14.99.56" evidence="15"/>
<dbReference type="InterPro" id="IPR049892">
    <property type="entry name" value="AA9"/>
</dbReference>
<dbReference type="GO" id="GO:0046872">
    <property type="term" value="F:metal ion binding"/>
    <property type="evidence" value="ECO:0007669"/>
    <property type="project" value="UniProtKB-KW"/>
</dbReference>
<dbReference type="Proteomes" id="UP000294847">
    <property type="component" value="Chromosome 2"/>
</dbReference>
<dbReference type="Gene3D" id="2.70.50.70">
    <property type="match status" value="1"/>
</dbReference>
<evidence type="ECO:0000313" key="18">
    <source>
        <dbReference type="Proteomes" id="UP000294847"/>
    </source>
</evidence>
<dbReference type="Pfam" id="PF03443">
    <property type="entry name" value="AA9"/>
    <property type="match status" value="1"/>
</dbReference>
<gene>
    <name evidence="17" type="ORF">PoMZ_01753</name>
</gene>
<evidence type="ECO:0000256" key="12">
    <source>
        <dbReference type="ARBA" id="ARBA00023326"/>
    </source>
</evidence>
<keyword evidence="11" id="KW-0119">Carbohydrate metabolism</keyword>
<accession>A0A4P7N7C6</accession>